<dbReference type="GO" id="GO:0005829">
    <property type="term" value="C:cytosol"/>
    <property type="evidence" value="ECO:0007669"/>
    <property type="project" value="TreeGrafter"/>
</dbReference>
<keyword evidence="2" id="KW-0808">Transferase</keyword>
<dbReference type="SUPFAM" id="SSF53756">
    <property type="entry name" value="UDP-Glycosyltransferase/glycogen phosphorylase"/>
    <property type="match status" value="1"/>
</dbReference>
<dbReference type="InterPro" id="IPR002201">
    <property type="entry name" value="Glyco_trans_9"/>
</dbReference>
<dbReference type="PANTHER" id="PTHR30160:SF1">
    <property type="entry name" value="LIPOPOLYSACCHARIDE 1,2-N-ACETYLGLUCOSAMINETRANSFERASE-RELATED"/>
    <property type="match status" value="1"/>
</dbReference>
<evidence type="ECO:0000256" key="2">
    <source>
        <dbReference type="ARBA" id="ARBA00022679"/>
    </source>
</evidence>
<evidence type="ECO:0000313" key="4">
    <source>
        <dbReference type="Proteomes" id="UP000809273"/>
    </source>
</evidence>
<dbReference type="InterPro" id="IPR051199">
    <property type="entry name" value="LPS_LOS_Heptosyltrfase"/>
</dbReference>
<dbReference type="GO" id="GO:0009244">
    <property type="term" value="P:lipopolysaccharide core region biosynthetic process"/>
    <property type="evidence" value="ECO:0007669"/>
    <property type="project" value="TreeGrafter"/>
</dbReference>
<dbReference type="EMBL" id="JAFGIX010000003">
    <property type="protein sequence ID" value="MBN1571734.1"/>
    <property type="molecule type" value="Genomic_DNA"/>
</dbReference>
<accession>A0A9D8KAL6</accession>
<reference evidence="3" key="2">
    <citation type="submission" date="2021-01" db="EMBL/GenBank/DDBJ databases">
        <authorList>
            <person name="Hahn C.R."/>
            <person name="Youssef N.H."/>
            <person name="Elshahed M."/>
        </authorList>
    </citation>
    <scope>NUCLEOTIDE SEQUENCE</scope>
    <source>
        <strain evidence="3">Zod_Metabat.24</strain>
    </source>
</reference>
<dbReference type="Proteomes" id="UP000809273">
    <property type="component" value="Unassembled WGS sequence"/>
</dbReference>
<dbReference type="Pfam" id="PF01075">
    <property type="entry name" value="Glyco_transf_9"/>
    <property type="match status" value="1"/>
</dbReference>
<name>A0A9D8KAL6_9DELT</name>
<dbReference type="AlphaFoldDB" id="A0A9D8KAL6"/>
<dbReference type="PANTHER" id="PTHR30160">
    <property type="entry name" value="TETRAACYLDISACCHARIDE 4'-KINASE-RELATED"/>
    <property type="match status" value="1"/>
</dbReference>
<organism evidence="3 4">
    <name type="scientific">Candidatus Zymogenus saltonus</name>
    <dbReference type="NCBI Taxonomy" id="2844893"/>
    <lineage>
        <taxon>Bacteria</taxon>
        <taxon>Deltaproteobacteria</taxon>
        <taxon>Candidatus Zymogenia</taxon>
        <taxon>Candidatus Zymogeniales</taxon>
        <taxon>Candidatus Zymogenaceae</taxon>
        <taxon>Candidatus Zymogenus</taxon>
    </lineage>
</organism>
<protein>
    <submittedName>
        <fullName evidence="3">Glycosyltransferase family 9 protein</fullName>
    </submittedName>
</protein>
<dbReference type="CDD" id="cd03789">
    <property type="entry name" value="GT9_LPS_heptosyltransferase"/>
    <property type="match status" value="1"/>
</dbReference>
<sequence>MTSDIDKKEIESILIIRLSAIGDVIRVLPSLGLLRKRFPMAKISWVVEEAASDILGGMGEIDEIIVFPKKRILRKLGRPWTFFGAVGEFVKFSKELRRSSFDVALDYHGLLKSGLISFFSGAPVRLGFAKGFSKELNHLFNNRKIKLPVPKLSRITRNLLLTEGLTGVDGVPEIHIGTTPEDRKVVDIIEAEYLSGERPRIVVHPSTSPRTPYKRWGAERYAALSDILVSRLKAEVIITFGPGEEDTAREVRDGMKHGATILDRPMRLRELAELYRRSDVYVGGDTGPMHIASFVGTPVVAIFGPTDPIENEPYVKTPFVMIRRPTDCSPCRKKGCTRGDCFEGITPEEVADEVIRLLGGYRKAIAYGI</sequence>
<comment type="caution">
    <text evidence="3">The sequence shown here is derived from an EMBL/GenBank/DDBJ whole genome shotgun (WGS) entry which is preliminary data.</text>
</comment>
<evidence type="ECO:0000256" key="1">
    <source>
        <dbReference type="ARBA" id="ARBA00022676"/>
    </source>
</evidence>
<keyword evidence="1" id="KW-0328">Glycosyltransferase</keyword>
<proteinExistence type="predicted"/>
<dbReference type="Gene3D" id="3.40.50.2000">
    <property type="entry name" value="Glycogen Phosphorylase B"/>
    <property type="match status" value="2"/>
</dbReference>
<dbReference type="GO" id="GO:0008713">
    <property type="term" value="F:ADP-heptose-lipopolysaccharide heptosyltransferase activity"/>
    <property type="evidence" value="ECO:0007669"/>
    <property type="project" value="TreeGrafter"/>
</dbReference>
<reference evidence="3" key="1">
    <citation type="journal article" date="2021" name="Environ. Microbiol.">
        <title>Genomic characterization of three novel Desulfobacterota classes expand the metabolic and phylogenetic diversity of the phylum.</title>
        <authorList>
            <person name="Murphy C.L."/>
            <person name="Biggerstaff J."/>
            <person name="Eichhorn A."/>
            <person name="Ewing E."/>
            <person name="Shahan R."/>
            <person name="Soriano D."/>
            <person name="Stewart S."/>
            <person name="VanMol K."/>
            <person name="Walker R."/>
            <person name="Walters P."/>
            <person name="Elshahed M.S."/>
            <person name="Youssef N.H."/>
        </authorList>
    </citation>
    <scope>NUCLEOTIDE SEQUENCE</scope>
    <source>
        <strain evidence="3">Zod_Metabat.24</strain>
    </source>
</reference>
<gene>
    <name evidence="3" type="ORF">JW984_00885</name>
</gene>
<evidence type="ECO:0000313" key="3">
    <source>
        <dbReference type="EMBL" id="MBN1571734.1"/>
    </source>
</evidence>